<gene>
    <name evidence="1" type="ORF">EYF80_006520</name>
</gene>
<dbReference type="Proteomes" id="UP000314294">
    <property type="component" value="Unassembled WGS sequence"/>
</dbReference>
<comment type="caution">
    <text evidence="1">The sequence shown here is derived from an EMBL/GenBank/DDBJ whole genome shotgun (WGS) entry which is preliminary data.</text>
</comment>
<sequence>MDTWKYRVPFSNHCCFQCTWEISSPVPDISAENKEGGKKDNKSAMTSFIDNVHTQANSYCAQSQQQLLGRRTDHLLQKTNHIFRDTASKPPSMKEKLSPVVPRPGVFEAKLNRLPSGFFTTDCDQSSAAPGLYLASFPMTLPPSLCLLPQAPGLLGPLSFAMPPASVALLMHCHPPEELRQTSQVREPGADSTNVFIRHRVHQNHTLVQNYLSNKNN</sequence>
<name>A0A4Z2IZK5_9TELE</name>
<organism evidence="1 2">
    <name type="scientific">Liparis tanakae</name>
    <name type="common">Tanaka's snailfish</name>
    <dbReference type="NCBI Taxonomy" id="230148"/>
    <lineage>
        <taxon>Eukaryota</taxon>
        <taxon>Metazoa</taxon>
        <taxon>Chordata</taxon>
        <taxon>Craniata</taxon>
        <taxon>Vertebrata</taxon>
        <taxon>Euteleostomi</taxon>
        <taxon>Actinopterygii</taxon>
        <taxon>Neopterygii</taxon>
        <taxon>Teleostei</taxon>
        <taxon>Neoteleostei</taxon>
        <taxon>Acanthomorphata</taxon>
        <taxon>Eupercaria</taxon>
        <taxon>Perciformes</taxon>
        <taxon>Cottioidei</taxon>
        <taxon>Cottales</taxon>
        <taxon>Liparidae</taxon>
        <taxon>Liparis</taxon>
    </lineage>
</organism>
<evidence type="ECO:0000313" key="2">
    <source>
        <dbReference type="Proteomes" id="UP000314294"/>
    </source>
</evidence>
<dbReference type="EMBL" id="SRLO01000034">
    <property type="protein sequence ID" value="TNN83187.1"/>
    <property type="molecule type" value="Genomic_DNA"/>
</dbReference>
<protein>
    <submittedName>
        <fullName evidence="1">Uncharacterized protein</fullName>
    </submittedName>
</protein>
<dbReference type="AlphaFoldDB" id="A0A4Z2IZK5"/>
<accession>A0A4Z2IZK5</accession>
<reference evidence="1 2" key="1">
    <citation type="submission" date="2019-03" db="EMBL/GenBank/DDBJ databases">
        <title>First draft genome of Liparis tanakae, snailfish: a comprehensive survey of snailfish specific genes.</title>
        <authorList>
            <person name="Kim W."/>
            <person name="Song I."/>
            <person name="Jeong J.-H."/>
            <person name="Kim D."/>
            <person name="Kim S."/>
            <person name="Ryu S."/>
            <person name="Song J.Y."/>
            <person name="Lee S.K."/>
        </authorList>
    </citation>
    <scope>NUCLEOTIDE SEQUENCE [LARGE SCALE GENOMIC DNA]</scope>
    <source>
        <tissue evidence="1">Muscle</tissue>
    </source>
</reference>
<keyword evidence="2" id="KW-1185">Reference proteome</keyword>
<evidence type="ECO:0000313" key="1">
    <source>
        <dbReference type="EMBL" id="TNN83187.1"/>
    </source>
</evidence>
<proteinExistence type="predicted"/>